<dbReference type="AlphaFoldDB" id="A0A158I3G7"/>
<protein>
    <submittedName>
        <fullName evidence="2">Lipoprotein</fullName>
    </submittedName>
</protein>
<dbReference type="EMBL" id="FCOC02000024">
    <property type="protein sequence ID" value="SAL50681.1"/>
    <property type="molecule type" value="Genomic_DNA"/>
</dbReference>
<dbReference type="PANTHER" id="PTHR39335:SF1">
    <property type="entry name" value="BLL4220 PROTEIN"/>
    <property type="match status" value="1"/>
</dbReference>
<evidence type="ECO:0000313" key="3">
    <source>
        <dbReference type="Proteomes" id="UP000054893"/>
    </source>
</evidence>
<dbReference type="GO" id="GO:0043448">
    <property type="term" value="P:alkane catabolic process"/>
    <property type="evidence" value="ECO:0007669"/>
    <property type="project" value="TreeGrafter"/>
</dbReference>
<dbReference type="OrthoDB" id="9800666at2"/>
<sequence length="122" mass="12762">MKIQLPMLAAALAATFSLSAHAAPPMAANGMYTDAKGMTLYTFDKDTASGPSACSGGCAQAWPAAAADASDQPQGDWTVVSTADGGKQWAYKGKRVYTFAKDAKPGDAKGENFKDVWHTVKQ</sequence>
<dbReference type="InterPro" id="IPR005297">
    <property type="entry name" value="Lipoprotein_repeat"/>
</dbReference>
<feature type="chain" id="PRO_5007810630" evidence="1">
    <location>
        <begin position="23"/>
        <end position="122"/>
    </location>
</feature>
<evidence type="ECO:0000313" key="2">
    <source>
        <dbReference type="EMBL" id="SAL50681.1"/>
    </source>
</evidence>
<evidence type="ECO:0000256" key="1">
    <source>
        <dbReference type="SAM" id="SignalP"/>
    </source>
</evidence>
<accession>A0A158I3G7</accession>
<gene>
    <name evidence="2" type="ORF">AWB64_05373</name>
</gene>
<reference evidence="2 3" key="1">
    <citation type="submission" date="2016-01" db="EMBL/GenBank/DDBJ databases">
        <authorList>
            <person name="Oliw E.H."/>
        </authorList>
    </citation>
    <scope>NUCLEOTIDE SEQUENCE [LARGE SCALE GENOMIC DNA]</scope>
    <source>
        <strain evidence="2">LMG 22029</strain>
    </source>
</reference>
<dbReference type="Pfam" id="PF03640">
    <property type="entry name" value="Lipoprotein_15"/>
    <property type="match status" value="2"/>
</dbReference>
<dbReference type="Proteomes" id="UP000054893">
    <property type="component" value="Unassembled WGS sequence"/>
</dbReference>
<keyword evidence="1" id="KW-0732">Signal</keyword>
<dbReference type="PANTHER" id="PTHR39335">
    <property type="entry name" value="BLL4220 PROTEIN"/>
    <property type="match status" value="1"/>
</dbReference>
<feature type="signal peptide" evidence="1">
    <location>
        <begin position="1"/>
        <end position="22"/>
    </location>
</feature>
<dbReference type="PIRSF" id="PIRSF029720">
    <property type="entry name" value="UCP029720"/>
    <property type="match status" value="1"/>
</dbReference>
<dbReference type="InterPro" id="IPR014558">
    <property type="entry name" value="UCP029720"/>
</dbReference>
<organism evidence="2 3">
    <name type="scientific">Caballeronia sordidicola</name>
    <name type="common">Burkholderia sordidicola</name>
    <dbReference type="NCBI Taxonomy" id="196367"/>
    <lineage>
        <taxon>Bacteria</taxon>
        <taxon>Pseudomonadati</taxon>
        <taxon>Pseudomonadota</taxon>
        <taxon>Betaproteobacteria</taxon>
        <taxon>Burkholderiales</taxon>
        <taxon>Burkholderiaceae</taxon>
        <taxon>Caballeronia</taxon>
    </lineage>
</organism>
<name>A0A158I3G7_CABSO</name>
<keyword evidence="2" id="KW-0449">Lipoprotein</keyword>
<dbReference type="RefSeq" id="WP_060858401.1">
    <property type="nucleotide sequence ID" value="NZ_FCOC02000024.1"/>
</dbReference>
<proteinExistence type="predicted"/>